<evidence type="ECO:0000313" key="2">
    <source>
        <dbReference type="Proteomes" id="UP000228762"/>
    </source>
</evidence>
<sequence length="38" mass="4200">MMKKIAVTGASGLVGTRIMELLSEKFEFIPLSVKDMDI</sequence>
<dbReference type="InterPro" id="IPR036291">
    <property type="entry name" value="NAD(P)-bd_dom_sf"/>
</dbReference>
<name>A0A2M7EKC9_9BACT</name>
<feature type="non-terminal residue" evidence="1">
    <location>
        <position position="38"/>
    </location>
</feature>
<organism evidence="1 2">
    <name type="scientific">Candidatus Roizmanbacteria bacterium CG17_big_fil_post_rev_8_21_14_2_50_39_7</name>
    <dbReference type="NCBI Taxonomy" id="1974858"/>
    <lineage>
        <taxon>Bacteria</taxon>
        <taxon>Candidatus Roizmaniibacteriota</taxon>
    </lineage>
</organism>
<dbReference type="SUPFAM" id="SSF51735">
    <property type="entry name" value="NAD(P)-binding Rossmann-fold domains"/>
    <property type="match status" value="1"/>
</dbReference>
<proteinExistence type="predicted"/>
<accession>A0A2M7EKC9</accession>
<dbReference type="EMBL" id="PFEV01000091">
    <property type="protein sequence ID" value="PIV71013.1"/>
    <property type="molecule type" value="Genomic_DNA"/>
</dbReference>
<protein>
    <submittedName>
        <fullName evidence="1">dTDP-4-dehydrorhamnose reductase</fullName>
    </submittedName>
</protein>
<gene>
    <name evidence="1" type="ORF">COW57_01980</name>
</gene>
<dbReference type="Proteomes" id="UP000228762">
    <property type="component" value="Unassembled WGS sequence"/>
</dbReference>
<dbReference type="AlphaFoldDB" id="A0A2M7EKC9"/>
<reference evidence="2" key="1">
    <citation type="submission" date="2017-09" db="EMBL/GenBank/DDBJ databases">
        <title>Depth-based differentiation of microbial function through sediment-hosted aquifers and enrichment of novel symbionts in the deep terrestrial subsurface.</title>
        <authorList>
            <person name="Probst A.J."/>
            <person name="Ladd B."/>
            <person name="Jarett J.K."/>
            <person name="Geller-Mcgrath D.E."/>
            <person name="Sieber C.M.K."/>
            <person name="Emerson J.B."/>
            <person name="Anantharaman K."/>
            <person name="Thomas B.C."/>
            <person name="Malmstrom R."/>
            <person name="Stieglmeier M."/>
            <person name="Klingl A."/>
            <person name="Woyke T."/>
            <person name="Ryan C.M."/>
            <person name="Banfield J.F."/>
        </authorList>
    </citation>
    <scope>NUCLEOTIDE SEQUENCE [LARGE SCALE GENOMIC DNA]</scope>
</reference>
<evidence type="ECO:0000313" key="1">
    <source>
        <dbReference type="EMBL" id="PIV71013.1"/>
    </source>
</evidence>
<comment type="caution">
    <text evidence="1">The sequence shown here is derived from an EMBL/GenBank/DDBJ whole genome shotgun (WGS) entry which is preliminary data.</text>
</comment>
<dbReference type="Gene3D" id="3.40.50.720">
    <property type="entry name" value="NAD(P)-binding Rossmann-like Domain"/>
    <property type="match status" value="1"/>
</dbReference>